<sequence length="174" mass="17814">GALQAAAAATQVDAGTLLQTLEAAIEETCGAKEGETSGSMFFGRCAGVEAVVCRLLGLKEFASLWDDGGHSEHYDAASSVAGASSPFLQFLACLELQGEAGTAYPLLSRLCEVKDAAISKSSSKGQGDEASEQPGKQRLLVSSLLEEEFLDLARGCAGLGSTPTPNEPNSEAAA</sequence>
<accession>A0A813IRN7</accession>
<dbReference type="EMBL" id="CAJNNW010016305">
    <property type="protein sequence ID" value="CAE8658854.1"/>
    <property type="molecule type" value="Genomic_DNA"/>
</dbReference>
<feature type="non-terminal residue" evidence="1">
    <location>
        <position position="1"/>
    </location>
</feature>
<evidence type="ECO:0000313" key="2">
    <source>
        <dbReference type="Proteomes" id="UP000626109"/>
    </source>
</evidence>
<proteinExistence type="predicted"/>
<reference evidence="1" key="1">
    <citation type="submission" date="2021-02" db="EMBL/GenBank/DDBJ databases">
        <authorList>
            <person name="Dougan E. K."/>
            <person name="Rhodes N."/>
            <person name="Thang M."/>
            <person name="Chan C."/>
        </authorList>
    </citation>
    <scope>NUCLEOTIDE SEQUENCE</scope>
</reference>
<dbReference type="Proteomes" id="UP000626109">
    <property type="component" value="Unassembled WGS sequence"/>
</dbReference>
<evidence type="ECO:0000313" key="1">
    <source>
        <dbReference type="EMBL" id="CAE8658854.1"/>
    </source>
</evidence>
<protein>
    <submittedName>
        <fullName evidence="1">Uncharacterized protein</fullName>
    </submittedName>
</protein>
<feature type="non-terminal residue" evidence="1">
    <location>
        <position position="174"/>
    </location>
</feature>
<gene>
    <name evidence="1" type="ORF">PGLA2088_LOCUS13599</name>
</gene>
<dbReference type="AlphaFoldDB" id="A0A813IRN7"/>
<name>A0A813IRN7_POLGL</name>
<organism evidence="1 2">
    <name type="scientific">Polarella glacialis</name>
    <name type="common">Dinoflagellate</name>
    <dbReference type="NCBI Taxonomy" id="89957"/>
    <lineage>
        <taxon>Eukaryota</taxon>
        <taxon>Sar</taxon>
        <taxon>Alveolata</taxon>
        <taxon>Dinophyceae</taxon>
        <taxon>Suessiales</taxon>
        <taxon>Suessiaceae</taxon>
        <taxon>Polarella</taxon>
    </lineage>
</organism>
<comment type="caution">
    <text evidence="1">The sequence shown here is derived from an EMBL/GenBank/DDBJ whole genome shotgun (WGS) entry which is preliminary data.</text>
</comment>